<evidence type="ECO:0000313" key="9">
    <source>
        <dbReference type="Proteomes" id="UP000633219"/>
    </source>
</evidence>
<dbReference type="AlphaFoldDB" id="A0A936YTU9"/>
<feature type="compositionally biased region" description="Basic and acidic residues" evidence="5">
    <location>
        <begin position="102"/>
        <end position="113"/>
    </location>
</feature>
<dbReference type="InterPro" id="IPR006665">
    <property type="entry name" value="OmpA-like"/>
</dbReference>
<organism evidence="8 9">
    <name type="scientific">Rhizobium setariae</name>
    <dbReference type="NCBI Taxonomy" id="2801340"/>
    <lineage>
        <taxon>Bacteria</taxon>
        <taxon>Pseudomonadati</taxon>
        <taxon>Pseudomonadota</taxon>
        <taxon>Alphaproteobacteria</taxon>
        <taxon>Hyphomicrobiales</taxon>
        <taxon>Rhizobiaceae</taxon>
        <taxon>Rhizobium/Agrobacterium group</taxon>
        <taxon>Rhizobium</taxon>
    </lineage>
</organism>
<comment type="subcellular location">
    <subcellularLocation>
        <location evidence="1">Cell outer membrane</location>
    </subcellularLocation>
</comment>
<dbReference type="PROSITE" id="PS51123">
    <property type="entry name" value="OMPA_2"/>
    <property type="match status" value="1"/>
</dbReference>
<dbReference type="Pfam" id="PF00691">
    <property type="entry name" value="OmpA"/>
    <property type="match status" value="1"/>
</dbReference>
<accession>A0A936YTU9</accession>
<keyword evidence="6" id="KW-0732">Signal</keyword>
<feature type="compositionally biased region" description="Low complexity" evidence="5">
    <location>
        <begin position="85"/>
        <end position="98"/>
    </location>
</feature>
<dbReference type="SUPFAM" id="SSF103088">
    <property type="entry name" value="OmpA-like"/>
    <property type="match status" value="1"/>
</dbReference>
<feature type="domain" description="OmpA-like" evidence="7">
    <location>
        <begin position="544"/>
        <end position="669"/>
    </location>
</feature>
<evidence type="ECO:0000256" key="6">
    <source>
        <dbReference type="SAM" id="SignalP"/>
    </source>
</evidence>
<gene>
    <name evidence="8" type="ORF">JJB09_22830</name>
</gene>
<feature type="compositionally biased region" description="Low complexity" evidence="5">
    <location>
        <begin position="114"/>
        <end position="126"/>
    </location>
</feature>
<feature type="region of interest" description="Disordered" evidence="5">
    <location>
        <begin position="663"/>
        <end position="700"/>
    </location>
</feature>
<dbReference type="InterPro" id="IPR050330">
    <property type="entry name" value="Bact_OuterMem_StrucFunc"/>
</dbReference>
<dbReference type="InterPro" id="IPR036737">
    <property type="entry name" value="OmpA-like_sf"/>
</dbReference>
<dbReference type="Proteomes" id="UP000633219">
    <property type="component" value="Unassembled WGS sequence"/>
</dbReference>
<keyword evidence="9" id="KW-1185">Reference proteome</keyword>
<feature type="compositionally biased region" description="Low complexity" evidence="5">
    <location>
        <begin position="139"/>
        <end position="152"/>
    </location>
</feature>
<feature type="compositionally biased region" description="Low complexity" evidence="5">
    <location>
        <begin position="165"/>
        <end position="178"/>
    </location>
</feature>
<evidence type="ECO:0000256" key="1">
    <source>
        <dbReference type="ARBA" id="ARBA00004442"/>
    </source>
</evidence>
<dbReference type="RefSeq" id="WP_201663403.1">
    <property type="nucleotide sequence ID" value="NZ_JAEQNC010000016.1"/>
</dbReference>
<proteinExistence type="predicted"/>
<dbReference type="CDD" id="cd07185">
    <property type="entry name" value="OmpA_C-like"/>
    <property type="match status" value="1"/>
</dbReference>
<keyword evidence="3" id="KW-0998">Cell outer membrane</keyword>
<evidence type="ECO:0000256" key="4">
    <source>
        <dbReference type="PROSITE-ProRule" id="PRU00473"/>
    </source>
</evidence>
<evidence type="ECO:0000256" key="2">
    <source>
        <dbReference type="ARBA" id="ARBA00023136"/>
    </source>
</evidence>
<dbReference type="PANTHER" id="PTHR30329:SF21">
    <property type="entry name" value="LIPOPROTEIN YIAD-RELATED"/>
    <property type="match status" value="1"/>
</dbReference>
<feature type="compositionally biased region" description="Basic and acidic residues" evidence="5">
    <location>
        <begin position="315"/>
        <end position="351"/>
    </location>
</feature>
<evidence type="ECO:0000259" key="7">
    <source>
        <dbReference type="PROSITE" id="PS51123"/>
    </source>
</evidence>
<protein>
    <submittedName>
        <fullName evidence="8">OmpA family protein</fullName>
    </submittedName>
</protein>
<evidence type="ECO:0000313" key="8">
    <source>
        <dbReference type="EMBL" id="MBL0374852.1"/>
    </source>
</evidence>
<sequence>MAFKHKLLATAAIPVIALAWMGPASATGMVRMDAPFEVQSQVIKVQSDEEELLKQQRKERQEQRQEQRREKRNNQENAGQGDSEPVQPRRQKQQMQEQQAEEPVRPRRQKQLEAEQPQMQDQQQSEEPVKPRRKKQQDAEQQQMQEQQQQSEEPVKPRRKKQQEAEQQQMQEQQQQGEEPVKPRRKKQQDAEQQQMQEQQQQGEEPVKPRRKKQQEAEQQQMQEQQQQGEEPVKPRRKKQQDAEQQDNANGSIEEIQTPKRNKNKAEQTGDYQKIDRAAEDKPERVKERKKIAEDPSKSTDTIVLPVEKGAAVLDSDKDADNRGGLKERERRKREREEVKPVRVPKSDRDAQAGLKNDNGKPIRIRPVLSEKGERITGFKGYDNDNGRRVGRKDDDFRVIINIDGRVVVRDDDRGRLSRHGKIRYERLNNGLIREVVVRPNGDRIVTVRNRWGEIVRRSRIDGRHREVVIFYAPLLERGRDRLYMRDPGASLPPMRLRVPVREYIADVSSEPDRDYEEFLAQPPVEPVERVYSVDEVKYSARIRDKVRRIDLDTITFETGSAEVDMGQASSLRRVAAAMKDILDRDPGETFLIEGHTDAIGSDESNLVLSDERAESVANVLSDLFDIPAENLVTQGYGERFLKVDTDEAERMNRRVTIRRITSLVRPVESANDEQGDDQQYDDQQGDDQQGEDQQYDDQQ</sequence>
<feature type="compositionally biased region" description="Basic and acidic residues" evidence="5">
    <location>
        <begin position="264"/>
        <end position="298"/>
    </location>
</feature>
<dbReference type="PRINTS" id="PR01021">
    <property type="entry name" value="OMPADOMAIN"/>
</dbReference>
<dbReference type="InterPro" id="IPR006664">
    <property type="entry name" value="OMP_bac"/>
</dbReference>
<dbReference type="EMBL" id="JAEQNC010000016">
    <property type="protein sequence ID" value="MBL0374852.1"/>
    <property type="molecule type" value="Genomic_DNA"/>
</dbReference>
<feature type="region of interest" description="Disordered" evidence="5">
    <location>
        <begin position="49"/>
        <end position="363"/>
    </location>
</feature>
<evidence type="ECO:0000256" key="5">
    <source>
        <dbReference type="SAM" id="MobiDB-lite"/>
    </source>
</evidence>
<comment type="caution">
    <text evidence="8">The sequence shown here is derived from an EMBL/GenBank/DDBJ whole genome shotgun (WGS) entry which is preliminary data.</text>
</comment>
<feature type="compositionally biased region" description="Low complexity" evidence="5">
    <location>
        <begin position="191"/>
        <end position="204"/>
    </location>
</feature>
<feature type="signal peptide" evidence="6">
    <location>
        <begin position="1"/>
        <end position="26"/>
    </location>
</feature>
<feature type="compositionally biased region" description="Basic and acidic residues" evidence="5">
    <location>
        <begin position="52"/>
        <end position="74"/>
    </location>
</feature>
<feature type="chain" id="PRO_5036851936" evidence="6">
    <location>
        <begin position="27"/>
        <end position="700"/>
    </location>
</feature>
<dbReference type="PANTHER" id="PTHR30329">
    <property type="entry name" value="STATOR ELEMENT OF FLAGELLAR MOTOR COMPLEX"/>
    <property type="match status" value="1"/>
</dbReference>
<dbReference type="Gene3D" id="3.30.1330.60">
    <property type="entry name" value="OmpA-like domain"/>
    <property type="match status" value="1"/>
</dbReference>
<feature type="compositionally biased region" description="Acidic residues" evidence="5">
    <location>
        <begin position="671"/>
        <end position="700"/>
    </location>
</feature>
<evidence type="ECO:0000256" key="3">
    <source>
        <dbReference type="ARBA" id="ARBA00023237"/>
    </source>
</evidence>
<dbReference type="GO" id="GO:0009279">
    <property type="term" value="C:cell outer membrane"/>
    <property type="evidence" value="ECO:0007669"/>
    <property type="project" value="UniProtKB-SubCell"/>
</dbReference>
<reference evidence="8" key="1">
    <citation type="submission" date="2021-01" db="EMBL/GenBank/DDBJ databases">
        <title>Rhizobium sp. strain KVB221 16S ribosomal RNA gene Genome sequencing and assembly.</title>
        <authorList>
            <person name="Kang M."/>
        </authorList>
    </citation>
    <scope>NUCLEOTIDE SEQUENCE</scope>
    <source>
        <strain evidence="8">KVB221</strain>
    </source>
</reference>
<keyword evidence="2 4" id="KW-0472">Membrane</keyword>
<feature type="compositionally biased region" description="Low complexity" evidence="5">
    <location>
        <begin position="217"/>
        <end position="230"/>
    </location>
</feature>
<name>A0A936YTU9_9HYPH</name>